<evidence type="ECO:0000259" key="5">
    <source>
        <dbReference type="Pfam" id="PF00535"/>
    </source>
</evidence>
<evidence type="ECO:0000256" key="3">
    <source>
        <dbReference type="ARBA" id="ARBA00022679"/>
    </source>
</evidence>
<evidence type="ECO:0000256" key="4">
    <source>
        <dbReference type="SAM" id="Phobius"/>
    </source>
</evidence>
<comment type="similarity">
    <text evidence="1">Belongs to the glycosyltransferase 2 family.</text>
</comment>
<feature type="domain" description="Glycosyltransferase 2-like" evidence="5">
    <location>
        <begin position="8"/>
        <end position="143"/>
    </location>
</feature>
<evidence type="ECO:0000256" key="1">
    <source>
        <dbReference type="ARBA" id="ARBA00006739"/>
    </source>
</evidence>
<dbReference type="PANTHER" id="PTHR43179:SF12">
    <property type="entry name" value="GALACTOFURANOSYLTRANSFERASE GLFT2"/>
    <property type="match status" value="1"/>
</dbReference>
<keyword evidence="3 6" id="KW-0808">Transferase</keyword>
<comment type="caution">
    <text evidence="6">The sequence shown here is derived from an EMBL/GenBank/DDBJ whole genome shotgun (WGS) entry which is preliminary data.</text>
</comment>
<dbReference type="SUPFAM" id="SSF53448">
    <property type="entry name" value="Nucleotide-diphospho-sugar transferases"/>
    <property type="match status" value="1"/>
</dbReference>
<dbReference type="Proteomes" id="UP000824055">
    <property type="component" value="Unassembled WGS sequence"/>
</dbReference>
<dbReference type="Gene3D" id="3.90.550.10">
    <property type="entry name" value="Spore Coat Polysaccharide Biosynthesis Protein SpsA, Chain A"/>
    <property type="match status" value="1"/>
</dbReference>
<dbReference type="PANTHER" id="PTHR43179">
    <property type="entry name" value="RHAMNOSYLTRANSFERASE WBBL"/>
    <property type="match status" value="1"/>
</dbReference>
<gene>
    <name evidence="6" type="ORF">H9966_04050</name>
</gene>
<organism evidence="6 7">
    <name type="scientific">Candidatus Prevotella avicola</name>
    <dbReference type="NCBI Taxonomy" id="2838738"/>
    <lineage>
        <taxon>Bacteria</taxon>
        <taxon>Pseudomonadati</taxon>
        <taxon>Bacteroidota</taxon>
        <taxon>Bacteroidia</taxon>
        <taxon>Bacteroidales</taxon>
        <taxon>Prevotellaceae</taxon>
        <taxon>Prevotella</taxon>
    </lineage>
</organism>
<evidence type="ECO:0000313" key="7">
    <source>
        <dbReference type="Proteomes" id="UP000824055"/>
    </source>
</evidence>
<sequence length="280" mass="33012">MPRPHYLVIIVLYNKFPKDSSSIRSLADIPEQQRAAIRCIVWDNSSHKPPVPQLEFLSTMLRGIKYDYRHNKGANIPLSRLYNQSIRELAEEEYLVLLDDDSAFGPDLFAKYSQAIVEHPDMDLFLPIVHCDGKIVSPARMWWFKGSYLRHVTPGVMNCKHITAINSGMVISGQYLKKRFEGYDEDIRFYFTDNDFMSRYAASHQTLYVVDYHMKHTLDFYSRGENFTTKKKRFLELRRSFLRLMKRKGPLAYSLTVVYLFVYSIKFAIQQRDIRYIFLS</sequence>
<dbReference type="EC" id="2.4.-.-" evidence="6"/>
<dbReference type="EMBL" id="DXBE01000031">
    <property type="protein sequence ID" value="HIZ69046.1"/>
    <property type="molecule type" value="Genomic_DNA"/>
</dbReference>
<feature type="transmembrane region" description="Helical" evidence="4">
    <location>
        <begin position="251"/>
        <end position="269"/>
    </location>
</feature>
<evidence type="ECO:0000313" key="6">
    <source>
        <dbReference type="EMBL" id="HIZ69046.1"/>
    </source>
</evidence>
<dbReference type="InterPro" id="IPR001173">
    <property type="entry name" value="Glyco_trans_2-like"/>
</dbReference>
<keyword evidence="4" id="KW-0812">Transmembrane</keyword>
<reference evidence="6" key="2">
    <citation type="submission" date="2021-04" db="EMBL/GenBank/DDBJ databases">
        <authorList>
            <person name="Gilroy R."/>
        </authorList>
    </citation>
    <scope>NUCLEOTIDE SEQUENCE</scope>
    <source>
        <strain evidence="6">ChiHecec3B27-8219</strain>
    </source>
</reference>
<evidence type="ECO:0000256" key="2">
    <source>
        <dbReference type="ARBA" id="ARBA00022676"/>
    </source>
</evidence>
<protein>
    <submittedName>
        <fullName evidence="6">Glycosyltransferase</fullName>
        <ecNumber evidence="6">2.4.-.-</ecNumber>
    </submittedName>
</protein>
<proteinExistence type="inferred from homology"/>
<dbReference type="AlphaFoldDB" id="A0A9D2FYJ3"/>
<dbReference type="GO" id="GO:0016757">
    <property type="term" value="F:glycosyltransferase activity"/>
    <property type="evidence" value="ECO:0007669"/>
    <property type="project" value="UniProtKB-KW"/>
</dbReference>
<keyword evidence="4" id="KW-0472">Membrane</keyword>
<name>A0A9D2FYJ3_9BACT</name>
<accession>A0A9D2FYJ3</accession>
<dbReference type="InterPro" id="IPR029044">
    <property type="entry name" value="Nucleotide-diphossugar_trans"/>
</dbReference>
<keyword evidence="4" id="KW-1133">Transmembrane helix</keyword>
<dbReference type="Pfam" id="PF00535">
    <property type="entry name" value="Glycos_transf_2"/>
    <property type="match status" value="1"/>
</dbReference>
<keyword evidence="2 6" id="KW-0328">Glycosyltransferase</keyword>
<reference evidence="6" key="1">
    <citation type="journal article" date="2021" name="PeerJ">
        <title>Extensive microbial diversity within the chicken gut microbiome revealed by metagenomics and culture.</title>
        <authorList>
            <person name="Gilroy R."/>
            <person name="Ravi A."/>
            <person name="Getino M."/>
            <person name="Pursley I."/>
            <person name="Horton D.L."/>
            <person name="Alikhan N.F."/>
            <person name="Baker D."/>
            <person name="Gharbi K."/>
            <person name="Hall N."/>
            <person name="Watson M."/>
            <person name="Adriaenssens E.M."/>
            <person name="Foster-Nyarko E."/>
            <person name="Jarju S."/>
            <person name="Secka A."/>
            <person name="Antonio M."/>
            <person name="Oren A."/>
            <person name="Chaudhuri R.R."/>
            <person name="La Ragione R."/>
            <person name="Hildebrand F."/>
            <person name="Pallen M.J."/>
        </authorList>
    </citation>
    <scope>NUCLEOTIDE SEQUENCE</scope>
    <source>
        <strain evidence="6">ChiHecec3B27-8219</strain>
    </source>
</reference>